<organism evidence="1 2">
    <name type="scientific">Candidatus Portnoybacteria bacterium CG09_land_8_20_14_0_10_44_13</name>
    <dbReference type="NCBI Taxonomy" id="1974811"/>
    <lineage>
        <taxon>Bacteria</taxon>
        <taxon>Candidatus Portnoyibacteriota</taxon>
    </lineage>
</organism>
<gene>
    <name evidence="1" type="ORF">COT61_01460</name>
</gene>
<evidence type="ECO:0000313" key="1">
    <source>
        <dbReference type="EMBL" id="PIS16907.1"/>
    </source>
</evidence>
<dbReference type="Proteomes" id="UP000229080">
    <property type="component" value="Unassembled WGS sequence"/>
</dbReference>
<sequence length="119" mass="12988">MMLQAIIVLFRACLVENPRASYDFLGSVFYALDQEVEAAVTDAVNAAVEGGLGRIKAAIGEATFKNIIEAETRAVLARFMPRIGRIIFFNAIGRATEAAIKRADELALAKIPLLPPFRH</sequence>
<accession>A0A2H0WWB0</accession>
<name>A0A2H0WWB0_9BACT</name>
<dbReference type="EMBL" id="PEZF01000045">
    <property type="protein sequence ID" value="PIS16907.1"/>
    <property type="molecule type" value="Genomic_DNA"/>
</dbReference>
<proteinExistence type="predicted"/>
<reference evidence="2" key="1">
    <citation type="submission" date="2017-09" db="EMBL/GenBank/DDBJ databases">
        <title>Depth-based differentiation of microbial function through sediment-hosted aquifers and enrichment of novel symbionts in the deep terrestrial subsurface.</title>
        <authorList>
            <person name="Probst A.J."/>
            <person name="Ladd B."/>
            <person name="Jarett J.K."/>
            <person name="Geller-Mcgrath D.E."/>
            <person name="Sieber C.M.K."/>
            <person name="Emerson J.B."/>
            <person name="Anantharaman K."/>
            <person name="Thomas B.C."/>
            <person name="Malmstrom R."/>
            <person name="Stieglmeier M."/>
            <person name="Klingl A."/>
            <person name="Woyke T."/>
            <person name="Ryan C.M."/>
            <person name="Banfield J.F."/>
        </authorList>
    </citation>
    <scope>NUCLEOTIDE SEQUENCE [LARGE SCALE GENOMIC DNA]</scope>
</reference>
<comment type="caution">
    <text evidence="1">The sequence shown here is derived from an EMBL/GenBank/DDBJ whole genome shotgun (WGS) entry which is preliminary data.</text>
</comment>
<evidence type="ECO:0000313" key="2">
    <source>
        <dbReference type="Proteomes" id="UP000229080"/>
    </source>
</evidence>
<dbReference type="AlphaFoldDB" id="A0A2H0WWB0"/>
<protein>
    <submittedName>
        <fullName evidence="1">Uncharacterized protein</fullName>
    </submittedName>
</protein>